<dbReference type="AlphaFoldDB" id="A0A5B8LVI6"/>
<evidence type="ECO:0000313" key="1">
    <source>
        <dbReference type="EMBL" id="QDZ11605.1"/>
    </source>
</evidence>
<name>A0A5B8LVI6_9HYPH</name>
<dbReference type="OrthoDB" id="7870532at2"/>
<evidence type="ECO:0000313" key="2">
    <source>
        <dbReference type="Proteomes" id="UP000315364"/>
    </source>
</evidence>
<accession>A0A5B8LVI6</accession>
<protein>
    <submittedName>
        <fullName evidence="1">Uncharacterized protein</fullName>
    </submittedName>
</protein>
<keyword evidence="2" id="KW-1185">Reference proteome</keyword>
<dbReference type="RefSeq" id="WP_146290423.1">
    <property type="nucleotide sequence ID" value="NZ_CP042304.1"/>
</dbReference>
<proteinExistence type="predicted"/>
<dbReference type="InterPro" id="IPR046574">
    <property type="entry name" value="DUF6634"/>
</dbReference>
<dbReference type="Pfam" id="PF20339">
    <property type="entry name" value="DUF6634"/>
    <property type="match status" value="1"/>
</dbReference>
<gene>
    <name evidence="1" type="ORF">FPZ08_13060</name>
</gene>
<organism evidence="1 2">
    <name type="scientific">Devosia ginsengisoli</name>
    <dbReference type="NCBI Taxonomy" id="400770"/>
    <lineage>
        <taxon>Bacteria</taxon>
        <taxon>Pseudomonadati</taxon>
        <taxon>Pseudomonadota</taxon>
        <taxon>Alphaproteobacteria</taxon>
        <taxon>Hyphomicrobiales</taxon>
        <taxon>Devosiaceae</taxon>
        <taxon>Devosia</taxon>
    </lineage>
</organism>
<dbReference type="KEGG" id="dea:FPZ08_13060"/>
<dbReference type="EMBL" id="CP042304">
    <property type="protein sequence ID" value="QDZ11605.1"/>
    <property type="molecule type" value="Genomic_DNA"/>
</dbReference>
<reference evidence="1 2" key="1">
    <citation type="submission" date="2019-07" db="EMBL/GenBank/DDBJ databases">
        <title>Full genome sequence of Devosia sp. Gsoil 520.</title>
        <authorList>
            <person name="Im W.-T."/>
        </authorList>
    </citation>
    <scope>NUCLEOTIDE SEQUENCE [LARGE SCALE GENOMIC DNA]</scope>
    <source>
        <strain evidence="1 2">Gsoil 520</strain>
    </source>
</reference>
<dbReference type="Proteomes" id="UP000315364">
    <property type="component" value="Chromosome"/>
</dbReference>
<sequence>MTPLPEFDLHYPDGLALLDLGALIDPDAIPRTQHHLPLVEKLSRAIADIERLKQGWRPTPQDLAQAPLLSSWSFAGSLTPGGTYLSGIVTGHPTIQSGAFCTTSVLVAIEARSWTWARTASRFYRIEPGGPAARRR</sequence>